<dbReference type="RefSeq" id="WP_267902606.1">
    <property type="nucleotide sequence ID" value="NZ_RFFJ01000216.1"/>
</dbReference>
<evidence type="ECO:0000256" key="1">
    <source>
        <dbReference type="SAM" id="MobiDB-lite"/>
    </source>
</evidence>
<evidence type="ECO:0000313" key="2">
    <source>
        <dbReference type="EMBL" id="RMI31581.1"/>
    </source>
</evidence>
<feature type="compositionally biased region" description="Polar residues" evidence="1">
    <location>
        <begin position="1"/>
        <end position="25"/>
    </location>
</feature>
<dbReference type="Pfam" id="PF14431">
    <property type="entry name" value="YwqJ-deaminase"/>
    <property type="match status" value="1"/>
</dbReference>
<dbReference type="AlphaFoldDB" id="A0A3M2L1X0"/>
<proteinExistence type="predicted"/>
<keyword evidence="3" id="KW-1185">Reference proteome</keyword>
<name>A0A3M2L1X0_9ACTN</name>
<comment type="caution">
    <text evidence="2">The sequence shown here is derived from an EMBL/GenBank/DDBJ whole genome shotgun (WGS) entry which is preliminary data.</text>
</comment>
<dbReference type="Proteomes" id="UP000278673">
    <property type="component" value="Unassembled WGS sequence"/>
</dbReference>
<evidence type="ECO:0008006" key="4">
    <source>
        <dbReference type="Google" id="ProtNLM"/>
    </source>
</evidence>
<sequence length="120" mass="12497">KHTRPTSSAGLTVTDAAGNQHTFTGASIKGGGDHNLHPDVQAAYDRVPQDIRLPGNQHSRCGEAEALTNALNAGVDPRGGTMAAVNVRAEGNPRHGEIKPVCDSCQHVLDQFGINGLGQP</sequence>
<accession>A0A3M2L1X0</accession>
<organism evidence="2 3">
    <name type="scientific">Streptomyces triticirhizae</name>
    <dbReference type="NCBI Taxonomy" id="2483353"/>
    <lineage>
        <taxon>Bacteria</taxon>
        <taxon>Bacillati</taxon>
        <taxon>Actinomycetota</taxon>
        <taxon>Actinomycetes</taxon>
        <taxon>Kitasatosporales</taxon>
        <taxon>Streptomycetaceae</taxon>
        <taxon>Streptomyces</taxon>
    </lineage>
</organism>
<dbReference type="InterPro" id="IPR025968">
    <property type="entry name" value="YwqJ_deaminase"/>
</dbReference>
<evidence type="ECO:0000313" key="3">
    <source>
        <dbReference type="Proteomes" id="UP000278673"/>
    </source>
</evidence>
<reference evidence="2 3" key="1">
    <citation type="submission" date="2018-10" db="EMBL/GenBank/DDBJ databases">
        <title>Isolation, diversity and antifungal activity of actinobacteria from wheat.</title>
        <authorList>
            <person name="Han C."/>
        </authorList>
    </citation>
    <scope>NUCLEOTIDE SEQUENCE [LARGE SCALE GENOMIC DNA]</scope>
    <source>
        <strain evidence="2 3">NEAU-YY642</strain>
    </source>
</reference>
<dbReference type="EMBL" id="RFFJ01000216">
    <property type="protein sequence ID" value="RMI31581.1"/>
    <property type="molecule type" value="Genomic_DNA"/>
</dbReference>
<gene>
    <name evidence="2" type="ORF">EBN88_25760</name>
</gene>
<protein>
    <recommendedName>
        <fullName evidence="4">YwqJ-like deaminase</fullName>
    </recommendedName>
</protein>
<feature type="region of interest" description="Disordered" evidence="1">
    <location>
        <begin position="1"/>
        <end position="39"/>
    </location>
</feature>
<feature type="non-terminal residue" evidence="2">
    <location>
        <position position="1"/>
    </location>
</feature>